<dbReference type="PANTHER" id="PTHR37816:SF3">
    <property type="entry name" value="MODULATES DNA TOPOLOGY"/>
    <property type="match status" value="1"/>
</dbReference>
<evidence type="ECO:0000313" key="1">
    <source>
        <dbReference type="EMBL" id="SDA48183.1"/>
    </source>
</evidence>
<gene>
    <name evidence="2" type="ORF">QEJ78_02845</name>
    <name evidence="1" type="ORF">SAMN02983011_00814</name>
</gene>
<organism evidence="2 4">
    <name type="scientific">Lactobacillus kefiranofaciens</name>
    <dbReference type="NCBI Taxonomy" id="267818"/>
    <lineage>
        <taxon>Bacteria</taxon>
        <taxon>Bacillati</taxon>
        <taxon>Bacillota</taxon>
        <taxon>Bacilli</taxon>
        <taxon>Lactobacillales</taxon>
        <taxon>Lactobacillaceae</taxon>
        <taxon>Lactobacillus</taxon>
    </lineage>
</organism>
<dbReference type="RefSeq" id="WP_013854049.1">
    <property type="nucleotide sequence ID" value="NZ_CP123735.1"/>
</dbReference>
<dbReference type="Gene3D" id="3.40.50.300">
    <property type="entry name" value="P-loop containing nucleotide triphosphate hydrolases"/>
    <property type="match status" value="1"/>
</dbReference>
<reference evidence="2" key="2">
    <citation type="journal article" date="2022" name="Food Funct.">
        <title>Lactobacillus kefiranofaciens ZW18 from Kefir enhances the anti-tumor effect of anti-programmed cell death 1 (PD-1) immunotherapy by modulating the gut microbiota.</title>
        <authorList>
            <person name="Zhao J."/>
            <person name="Wang Y."/>
            <person name="Wang J."/>
            <person name="Lv M."/>
            <person name="Zhou C."/>
            <person name="Jia L."/>
            <person name="Geng W."/>
        </authorList>
    </citation>
    <scope>NUCLEOTIDE SEQUENCE</scope>
    <source>
        <strain evidence="2">ZW18</strain>
    </source>
</reference>
<sequence>MKRVLVLGSPGSGKSTFSRKLHAKTGLSICYLDQLFWNKDKTTVSREMFKQRLSDVLNKDSWIIDGNYSFTLEERLRHCDTAFLLDYPTEVCLNGVRHRIGNKRPDMPWIEEEVNPEFMKYIRTFREQKLPQEMQILAKFPNVKIFVFKNRAESQRYLDMENKNEKIY</sequence>
<dbReference type="Proteomes" id="UP001242513">
    <property type="component" value="Chromosome"/>
</dbReference>
<evidence type="ECO:0000313" key="3">
    <source>
        <dbReference type="Proteomes" id="UP000181860"/>
    </source>
</evidence>
<protein>
    <submittedName>
        <fullName evidence="2">Adenylate kinase</fullName>
    </submittedName>
</protein>
<reference evidence="2" key="3">
    <citation type="submission" date="2023-04" db="EMBL/GenBank/DDBJ databases">
        <authorList>
            <person name="Wang Y."/>
        </authorList>
    </citation>
    <scope>NUCLEOTIDE SEQUENCE</scope>
    <source>
        <strain evidence="2">ZW18</strain>
    </source>
</reference>
<dbReference type="Proteomes" id="UP000181860">
    <property type="component" value="Unassembled WGS sequence"/>
</dbReference>
<dbReference type="GO" id="GO:0016301">
    <property type="term" value="F:kinase activity"/>
    <property type="evidence" value="ECO:0007669"/>
    <property type="project" value="UniProtKB-KW"/>
</dbReference>
<evidence type="ECO:0000313" key="4">
    <source>
        <dbReference type="Proteomes" id="UP001242513"/>
    </source>
</evidence>
<dbReference type="InterPro" id="IPR052922">
    <property type="entry name" value="Cytidylate_Kinase-2"/>
</dbReference>
<accession>A0AAX3UFB0</accession>
<dbReference type="AlphaFoldDB" id="A0AAX3UFB0"/>
<dbReference type="PANTHER" id="PTHR37816">
    <property type="entry name" value="YALI0E33011P"/>
    <property type="match status" value="1"/>
</dbReference>
<reference evidence="1 3" key="1">
    <citation type="submission" date="2016-10" db="EMBL/GenBank/DDBJ databases">
        <authorList>
            <person name="Varghese N."/>
            <person name="Submissions S."/>
        </authorList>
    </citation>
    <scope>NUCLEOTIDE SEQUENCE [LARGE SCALE GENOMIC DNA]</scope>
    <source>
        <strain evidence="1 3">ATCC 43761</strain>
    </source>
</reference>
<dbReference type="EMBL" id="FMXC01000006">
    <property type="protein sequence ID" value="SDA48183.1"/>
    <property type="molecule type" value="Genomic_DNA"/>
</dbReference>
<dbReference type="InterPro" id="IPR027417">
    <property type="entry name" value="P-loop_NTPase"/>
</dbReference>
<dbReference type="EMBL" id="CP123735">
    <property type="protein sequence ID" value="WGO86420.1"/>
    <property type="molecule type" value="Genomic_DNA"/>
</dbReference>
<keyword evidence="2" id="KW-0808">Transferase</keyword>
<proteinExistence type="predicted"/>
<keyword evidence="2" id="KW-0418">Kinase</keyword>
<keyword evidence="3" id="KW-1185">Reference proteome</keyword>
<name>A0AAX3UFB0_9LACO</name>
<evidence type="ECO:0000313" key="2">
    <source>
        <dbReference type="EMBL" id="WGO86420.1"/>
    </source>
</evidence>
<dbReference type="SUPFAM" id="SSF52540">
    <property type="entry name" value="P-loop containing nucleoside triphosphate hydrolases"/>
    <property type="match status" value="1"/>
</dbReference>